<gene>
    <name evidence="1" type="ORF">METZ01_LOCUS316738</name>
</gene>
<dbReference type="AlphaFoldDB" id="A0A382NRS0"/>
<accession>A0A382NRS0</accession>
<proteinExistence type="predicted"/>
<dbReference type="EMBL" id="UINC01102338">
    <property type="protein sequence ID" value="SVC63884.1"/>
    <property type="molecule type" value="Genomic_DNA"/>
</dbReference>
<evidence type="ECO:0000313" key="1">
    <source>
        <dbReference type="EMBL" id="SVC63884.1"/>
    </source>
</evidence>
<organism evidence="1">
    <name type="scientific">marine metagenome</name>
    <dbReference type="NCBI Taxonomy" id="408172"/>
    <lineage>
        <taxon>unclassified sequences</taxon>
        <taxon>metagenomes</taxon>
        <taxon>ecological metagenomes</taxon>
    </lineage>
</organism>
<feature type="non-terminal residue" evidence="1">
    <location>
        <position position="33"/>
    </location>
</feature>
<reference evidence="1" key="1">
    <citation type="submission" date="2018-05" db="EMBL/GenBank/DDBJ databases">
        <authorList>
            <person name="Lanie J.A."/>
            <person name="Ng W.-L."/>
            <person name="Kazmierczak K.M."/>
            <person name="Andrzejewski T.M."/>
            <person name="Davidsen T.M."/>
            <person name="Wayne K.J."/>
            <person name="Tettelin H."/>
            <person name="Glass J.I."/>
            <person name="Rusch D."/>
            <person name="Podicherti R."/>
            <person name="Tsui H.-C.T."/>
            <person name="Winkler M.E."/>
        </authorList>
    </citation>
    <scope>NUCLEOTIDE SEQUENCE</scope>
</reference>
<feature type="non-terminal residue" evidence="1">
    <location>
        <position position="1"/>
    </location>
</feature>
<sequence length="33" mass="3395">VEHVYSKDNFTAAAAAQGPSGKLATANAANKYK</sequence>
<protein>
    <submittedName>
        <fullName evidence="1">Uncharacterized protein</fullName>
    </submittedName>
</protein>
<name>A0A382NRS0_9ZZZZ</name>